<dbReference type="SMART" id="SM00271">
    <property type="entry name" value="DnaJ"/>
    <property type="match status" value="1"/>
</dbReference>
<evidence type="ECO:0000256" key="2">
    <source>
        <dbReference type="SAM" id="MobiDB-lite"/>
    </source>
</evidence>
<feature type="region of interest" description="Disordered" evidence="2">
    <location>
        <begin position="75"/>
        <end position="103"/>
    </location>
</feature>
<dbReference type="Proteomes" id="UP000197019">
    <property type="component" value="Chromosome"/>
</dbReference>
<evidence type="ECO:0000256" key="1">
    <source>
        <dbReference type="ARBA" id="ARBA00023186"/>
    </source>
</evidence>
<feature type="domain" description="J" evidence="3">
    <location>
        <begin position="6"/>
        <end position="71"/>
    </location>
</feature>
<dbReference type="OrthoDB" id="9779889at2"/>
<proteinExistence type="predicted"/>
<sequence length="246" mass="27532">MAKIRTHYDNLKVAHNAPDIVIKAAHKALIQQHHPDKCQDKAAAERIVRILNDAREALLDPVKRKQHDAWIKEQEHKYKHHASASAPPNEDPQPTTHPKEPPVTEQVISHYRALSNGLAHDIQSHLIWCRFALGQSWQTDKAEGEAALYAWQAAQEAVHLFNQQGGYAGYTDWRLPTVTELKTLLDSPIGQASFINAQVFPANPRWQWTISPYAGYGGGAWLVNFSEGLAINDNPSLPCAVRLVRG</sequence>
<dbReference type="Pfam" id="PF00226">
    <property type="entry name" value="DnaJ"/>
    <property type="match status" value="1"/>
</dbReference>
<reference evidence="4 6" key="1">
    <citation type="submission" date="2017-06" db="EMBL/GenBank/DDBJ databases">
        <title>Genome Sequencing of the methanotroph Methylovulum psychrotolerants str. HV10-M2 isolated from a high-altitude environment.</title>
        <authorList>
            <person name="Mateos-Rivera A."/>
        </authorList>
    </citation>
    <scope>NUCLEOTIDE SEQUENCE [LARGE SCALE GENOMIC DNA]</scope>
    <source>
        <strain evidence="4 6">HV10_M2</strain>
    </source>
</reference>
<dbReference type="EMBL" id="CP022129">
    <property type="protein sequence ID" value="ASF48155.1"/>
    <property type="molecule type" value="Genomic_DNA"/>
</dbReference>
<dbReference type="InterPro" id="IPR011460">
    <property type="entry name" value="Lcl_C"/>
</dbReference>
<protein>
    <recommendedName>
        <fullName evidence="3">J domain-containing protein</fullName>
    </recommendedName>
</protein>
<dbReference type="RefSeq" id="WP_088621025.1">
    <property type="nucleotide sequence ID" value="NZ_CP022129.1"/>
</dbReference>
<dbReference type="AlphaFoldDB" id="A0A1Z4C3R9"/>
<evidence type="ECO:0000313" key="7">
    <source>
        <dbReference type="Proteomes" id="UP000237423"/>
    </source>
</evidence>
<dbReference type="InterPro" id="IPR001623">
    <property type="entry name" value="DnaJ_domain"/>
</dbReference>
<dbReference type="PROSITE" id="PS50076">
    <property type="entry name" value="DNAJ_2"/>
    <property type="match status" value="1"/>
</dbReference>
<name>A0A1Z4C3R9_9GAMM</name>
<reference evidence="5 7" key="2">
    <citation type="submission" date="2017-11" db="EMBL/GenBank/DDBJ databases">
        <title>Draft Genome Sequence of Methylobacter psychrotolerans Sph1T, an Obligate Methanotroph from Low-Temperature Environments.</title>
        <authorList>
            <person name="Oshkin I.Y."/>
            <person name="Miroshnikov K."/>
            <person name="Belova S.E."/>
            <person name="Korzhenkov A."/>
            <person name="Toshchakov S.V."/>
            <person name="Dedysh S.N."/>
        </authorList>
    </citation>
    <scope>NUCLEOTIDE SEQUENCE [LARGE SCALE GENOMIC DNA]</scope>
    <source>
        <strain evidence="5 7">Sph1</strain>
    </source>
</reference>
<gene>
    <name evidence="5" type="ORF">AADEFJLK_01802</name>
    <name evidence="4" type="ORF">CEK71_19965</name>
</gene>
<dbReference type="Pfam" id="PF07603">
    <property type="entry name" value="Lcl_C"/>
    <property type="match status" value="1"/>
</dbReference>
<evidence type="ECO:0000259" key="3">
    <source>
        <dbReference type="PROSITE" id="PS50076"/>
    </source>
</evidence>
<dbReference type="SUPFAM" id="SSF46565">
    <property type="entry name" value="Chaperone J-domain"/>
    <property type="match status" value="1"/>
</dbReference>
<evidence type="ECO:0000313" key="6">
    <source>
        <dbReference type="Proteomes" id="UP000197019"/>
    </source>
</evidence>
<dbReference type="InterPro" id="IPR036869">
    <property type="entry name" value="J_dom_sf"/>
</dbReference>
<dbReference type="Gene3D" id="1.10.287.110">
    <property type="entry name" value="DnaJ domain"/>
    <property type="match status" value="1"/>
</dbReference>
<organism evidence="4 6">
    <name type="scientific">Methylovulum psychrotolerans</name>
    <dbReference type="NCBI Taxonomy" id="1704499"/>
    <lineage>
        <taxon>Bacteria</taxon>
        <taxon>Pseudomonadati</taxon>
        <taxon>Pseudomonadota</taxon>
        <taxon>Gammaproteobacteria</taxon>
        <taxon>Methylococcales</taxon>
        <taxon>Methylococcaceae</taxon>
        <taxon>Methylovulum</taxon>
    </lineage>
</organism>
<dbReference type="CDD" id="cd06257">
    <property type="entry name" value="DnaJ"/>
    <property type="match status" value="1"/>
</dbReference>
<dbReference type="KEGG" id="mpsy:CEK71_19965"/>
<keyword evidence="1" id="KW-0143">Chaperone</keyword>
<dbReference type="EMBL" id="PGFZ01000003">
    <property type="protein sequence ID" value="POZ52321.1"/>
    <property type="molecule type" value="Genomic_DNA"/>
</dbReference>
<evidence type="ECO:0000313" key="4">
    <source>
        <dbReference type="EMBL" id="ASF48155.1"/>
    </source>
</evidence>
<accession>A0A1Z4C3R9</accession>
<keyword evidence="6" id="KW-1185">Reference proteome</keyword>
<dbReference type="Proteomes" id="UP000237423">
    <property type="component" value="Unassembled WGS sequence"/>
</dbReference>
<evidence type="ECO:0000313" key="5">
    <source>
        <dbReference type="EMBL" id="POZ52321.1"/>
    </source>
</evidence>